<evidence type="ECO:0000259" key="2">
    <source>
        <dbReference type="Pfam" id="PF09990"/>
    </source>
</evidence>
<comment type="caution">
    <text evidence="3">The sequence shown here is derived from an EMBL/GenBank/DDBJ whole genome shotgun (WGS) entry which is preliminary data.</text>
</comment>
<name>A0ABR4PUH4_9HELO</name>
<protein>
    <recommendedName>
        <fullName evidence="2">DUF2231 domain-containing protein</fullName>
    </recommendedName>
</protein>
<sequence length="204" mass="21999">MPSVFSKAFRAVFLGEFGENRHAHPVHPSTVHFPIAFLGLANVLNLVYGSSAYLSVPLTGDERNLSALALVGYATNILGIVSSVPALLTGFAELYAMVSANGLYEADSRGQKSIIPKVKTTLTHAGMNDAAIFLSIYHWYMERNAYDFRPQGHQIVLSAVALGLSFYAAYLGGDLVYKQSVGVQRMGEGAALKAKEIENAKKSN</sequence>
<keyword evidence="1" id="KW-0472">Membrane</keyword>
<keyword evidence="1" id="KW-0812">Transmembrane</keyword>
<keyword evidence="1" id="KW-1133">Transmembrane helix</keyword>
<feature type="transmembrane region" description="Helical" evidence="1">
    <location>
        <begin position="35"/>
        <end position="56"/>
    </location>
</feature>
<accession>A0ABR4PUH4</accession>
<dbReference type="EMBL" id="JBFCZG010000001">
    <property type="protein sequence ID" value="KAL3427008.1"/>
    <property type="molecule type" value="Genomic_DNA"/>
</dbReference>
<keyword evidence="4" id="KW-1185">Reference proteome</keyword>
<feature type="transmembrane region" description="Helical" evidence="1">
    <location>
        <begin position="155"/>
        <end position="177"/>
    </location>
</feature>
<evidence type="ECO:0000313" key="3">
    <source>
        <dbReference type="EMBL" id="KAL3427008.1"/>
    </source>
</evidence>
<evidence type="ECO:0000256" key="1">
    <source>
        <dbReference type="SAM" id="Phobius"/>
    </source>
</evidence>
<feature type="transmembrane region" description="Helical" evidence="1">
    <location>
        <begin position="68"/>
        <end position="88"/>
    </location>
</feature>
<reference evidence="3 4" key="1">
    <citation type="submission" date="2024-06" db="EMBL/GenBank/DDBJ databases">
        <title>Complete genome of Phlyctema vagabunda strain 19-DSS-EL-015.</title>
        <authorList>
            <person name="Fiorenzani C."/>
        </authorList>
    </citation>
    <scope>NUCLEOTIDE SEQUENCE [LARGE SCALE GENOMIC DNA]</scope>
    <source>
        <strain evidence="3 4">19-DSS-EL-015</strain>
    </source>
</reference>
<evidence type="ECO:0000313" key="4">
    <source>
        <dbReference type="Proteomes" id="UP001629113"/>
    </source>
</evidence>
<dbReference type="Pfam" id="PF09990">
    <property type="entry name" value="DUF2231"/>
    <property type="match status" value="1"/>
</dbReference>
<gene>
    <name evidence="3" type="ORF">PVAG01_00517</name>
</gene>
<feature type="domain" description="DUF2231" evidence="2">
    <location>
        <begin position="24"/>
        <end position="184"/>
    </location>
</feature>
<proteinExistence type="predicted"/>
<dbReference type="InterPro" id="IPR019251">
    <property type="entry name" value="DUF2231_TM"/>
</dbReference>
<organism evidence="3 4">
    <name type="scientific">Phlyctema vagabunda</name>
    <dbReference type="NCBI Taxonomy" id="108571"/>
    <lineage>
        <taxon>Eukaryota</taxon>
        <taxon>Fungi</taxon>
        <taxon>Dikarya</taxon>
        <taxon>Ascomycota</taxon>
        <taxon>Pezizomycotina</taxon>
        <taxon>Leotiomycetes</taxon>
        <taxon>Helotiales</taxon>
        <taxon>Dermateaceae</taxon>
        <taxon>Phlyctema</taxon>
    </lineage>
</organism>
<dbReference type="Proteomes" id="UP001629113">
    <property type="component" value="Unassembled WGS sequence"/>
</dbReference>